<name>A0ABX7XWD5_9BACT</name>
<reference evidence="1 2" key="1">
    <citation type="submission" date="2021-03" db="EMBL/GenBank/DDBJ databases">
        <title>Human Oral Microbial Genomes.</title>
        <authorList>
            <person name="Johnston C.D."/>
            <person name="Chen T."/>
            <person name="Dewhirst F.E."/>
        </authorList>
    </citation>
    <scope>NUCLEOTIDE SEQUENCE [LARGE SCALE GENOMIC DNA]</scope>
    <source>
        <strain evidence="1 2">W1435</strain>
    </source>
</reference>
<evidence type="ECO:0000313" key="1">
    <source>
        <dbReference type="EMBL" id="QUB85961.1"/>
    </source>
</evidence>
<accession>A0ABX7XWD5</accession>
<dbReference type="Proteomes" id="UP000682005">
    <property type="component" value="Chromosome 2"/>
</dbReference>
<dbReference type="EMBL" id="CP072369">
    <property type="protein sequence ID" value="QUB85961.1"/>
    <property type="molecule type" value="Genomic_DNA"/>
</dbReference>
<protein>
    <submittedName>
        <fullName evidence="1">Uncharacterized protein</fullName>
    </submittedName>
</protein>
<gene>
    <name evidence="1" type="ORF">J5A51_01465</name>
</gene>
<sequence>MSYRFLSNTPYNHRAFFLYYFDQENCQMQETQEAIDSLAFFDYMRQYGYDPGIVLGFEPKQKYYAAAVEAADKGHTGILLFLVKYKNPNDRQRICKLLLSDFKKNGKLTDECCTALETWGNPDFDRYKNAKDLRRINKLLELSLKKNEEITELCHTALKIWEKPDFEWYAKAVCQTMASKKKYDKDPFLLTLLWSYPSSWSYNLLEDRLSGKDQLYNKELTEHFLKRSAKRGPVPPVFQPLYDKYLKGLIKTKPN</sequence>
<evidence type="ECO:0000313" key="2">
    <source>
        <dbReference type="Proteomes" id="UP000682005"/>
    </source>
</evidence>
<keyword evidence="2" id="KW-1185">Reference proteome</keyword>
<organism evidence="1 2">
    <name type="scientific">Prevotella fusca JCM 17724</name>
    <dbReference type="NCBI Taxonomy" id="1236517"/>
    <lineage>
        <taxon>Bacteria</taxon>
        <taxon>Pseudomonadati</taxon>
        <taxon>Bacteroidota</taxon>
        <taxon>Bacteroidia</taxon>
        <taxon>Bacteroidales</taxon>
        <taxon>Prevotellaceae</taxon>
        <taxon>Prevotella</taxon>
    </lineage>
</organism>
<proteinExistence type="predicted"/>
<dbReference type="RefSeq" id="WP_025078681.1">
    <property type="nucleotide sequence ID" value="NZ_BAKO01000021.1"/>
</dbReference>